<evidence type="ECO:0000313" key="6">
    <source>
        <dbReference type="EMBL" id="SHE95556.1"/>
    </source>
</evidence>
<feature type="domain" description="HTH lacI-type" evidence="5">
    <location>
        <begin position="2"/>
        <end position="56"/>
    </location>
</feature>
<dbReference type="InterPro" id="IPR000843">
    <property type="entry name" value="HTH_LacI"/>
</dbReference>
<proteinExistence type="predicted"/>
<evidence type="ECO:0000313" key="7">
    <source>
        <dbReference type="Proteomes" id="UP000184245"/>
    </source>
</evidence>
<dbReference type="PROSITE" id="PS50932">
    <property type="entry name" value="HTH_LACI_2"/>
    <property type="match status" value="1"/>
</dbReference>
<evidence type="ECO:0000256" key="3">
    <source>
        <dbReference type="ARBA" id="ARBA00023125"/>
    </source>
</evidence>
<dbReference type="EMBL" id="FQVI01000009">
    <property type="protein sequence ID" value="SHE95556.1"/>
    <property type="molecule type" value="Genomic_DNA"/>
</dbReference>
<dbReference type="AlphaFoldDB" id="A0A1M4XQB8"/>
<evidence type="ECO:0000256" key="1">
    <source>
        <dbReference type="ARBA" id="ARBA00022491"/>
    </source>
</evidence>
<dbReference type="Pfam" id="PF00532">
    <property type="entry name" value="Peripla_BP_1"/>
    <property type="match status" value="1"/>
</dbReference>
<dbReference type="PANTHER" id="PTHR30146:SF95">
    <property type="entry name" value="RIBOSE OPERON REPRESSOR"/>
    <property type="match status" value="1"/>
</dbReference>
<dbReference type="InterPro" id="IPR001761">
    <property type="entry name" value="Peripla_BP/Lac1_sug-bd_dom"/>
</dbReference>
<keyword evidence="4" id="KW-0804">Transcription</keyword>
<dbReference type="SUPFAM" id="SSF53822">
    <property type="entry name" value="Periplasmic binding protein-like I"/>
    <property type="match status" value="1"/>
</dbReference>
<dbReference type="SUPFAM" id="SSF47413">
    <property type="entry name" value="lambda repressor-like DNA-binding domains"/>
    <property type="match status" value="1"/>
</dbReference>
<dbReference type="CDD" id="cd01392">
    <property type="entry name" value="HTH_LacI"/>
    <property type="match status" value="1"/>
</dbReference>
<name>A0A1M4XQB8_9CLOT</name>
<keyword evidence="3" id="KW-0238">DNA-binding</keyword>
<gene>
    <name evidence="6" type="ORF">SAMN02745158_02071</name>
</gene>
<keyword evidence="2" id="KW-0805">Transcription regulation</keyword>
<dbReference type="GO" id="GO:0000976">
    <property type="term" value="F:transcription cis-regulatory region binding"/>
    <property type="evidence" value="ECO:0007669"/>
    <property type="project" value="TreeGrafter"/>
</dbReference>
<dbReference type="OrthoDB" id="369222at2"/>
<evidence type="ECO:0000259" key="5">
    <source>
        <dbReference type="PROSITE" id="PS50932"/>
    </source>
</evidence>
<dbReference type="InterPro" id="IPR010982">
    <property type="entry name" value="Lambda_DNA-bd_dom_sf"/>
</dbReference>
<evidence type="ECO:0000256" key="4">
    <source>
        <dbReference type="ARBA" id="ARBA00023163"/>
    </source>
</evidence>
<accession>A0A1M4XQB8</accession>
<dbReference type="CDD" id="cd06291">
    <property type="entry name" value="PBP1_Qymf-like"/>
    <property type="match status" value="1"/>
</dbReference>
<dbReference type="Pfam" id="PF00356">
    <property type="entry name" value="LacI"/>
    <property type="match status" value="1"/>
</dbReference>
<reference evidence="6 7" key="1">
    <citation type="submission" date="2016-11" db="EMBL/GenBank/DDBJ databases">
        <authorList>
            <person name="Jaros S."/>
            <person name="Januszkiewicz K."/>
            <person name="Wedrychowicz H."/>
        </authorList>
    </citation>
    <scope>NUCLEOTIDE SEQUENCE [LARGE SCALE GENOMIC DNA]</scope>
    <source>
        <strain evidence="6 7">DSM 17459</strain>
    </source>
</reference>
<dbReference type="SMART" id="SM00354">
    <property type="entry name" value="HTH_LACI"/>
    <property type="match status" value="1"/>
</dbReference>
<dbReference type="GO" id="GO:0003700">
    <property type="term" value="F:DNA-binding transcription factor activity"/>
    <property type="evidence" value="ECO:0007669"/>
    <property type="project" value="TreeGrafter"/>
</dbReference>
<keyword evidence="7" id="KW-1185">Reference proteome</keyword>
<protein>
    <submittedName>
        <fullName evidence="6">LacI family transcriptional regulator</fullName>
    </submittedName>
</protein>
<sequence>MTSIRDVAKLAGVSPATVSRVMNNTANVDSVKRQRVEQAIKETGFKPNEVARSLYKKSSRIIGVIVPNIENPFFNELAGAIEEECDKKGYRLTLCNSNNDLEKEKRNMNLLSRMNADGIILMTNQKEIKEEVRKCQIPVIMLDRQVGTGSEIAYIQSDHYMGGRMAMEHLLDCGCRNIVQMSGPNRFSSARQRFQGYTDVCREREVTAVTLECEYDYEDGLKKAEELIERYPDTDGIIAANDMVAISVYKVLTKKGYRIPQDIQLIGFDNINLSRLFTPEITTIEQPIAQMGQEAVKVLTDYIEGREIRRQNVFPVRLIPRETTVEKPANK</sequence>
<dbReference type="STRING" id="1122155.SAMN02745158_02071"/>
<dbReference type="PROSITE" id="PS00356">
    <property type="entry name" value="HTH_LACI_1"/>
    <property type="match status" value="1"/>
</dbReference>
<evidence type="ECO:0000256" key="2">
    <source>
        <dbReference type="ARBA" id="ARBA00023015"/>
    </source>
</evidence>
<keyword evidence="1" id="KW-0678">Repressor</keyword>
<dbReference type="InterPro" id="IPR028082">
    <property type="entry name" value="Peripla_BP_I"/>
</dbReference>
<dbReference type="PRINTS" id="PR00036">
    <property type="entry name" value="HTHLACI"/>
</dbReference>
<dbReference type="Proteomes" id="UP000184245">
    <property type="component" value="Unassembled WGS sequence"/>
</dbReference>
<dbReference type="Gene3D" id="3.40.50.2300">
    <property type="match status" value="2"/>
</dbReference>
<dbReference type="RefSeq" id="WP_072851356.1">
    <property type="nucleotide sequence ID" value="NZ_FQVI01000009.1"/>
</dbReference>
<dbReference type="PANTHER" id="PTHR30146">
    <property type="entry name" value="LACI-RELATED TRANSCRIPTIONAL REPRESSOR"/>
    <property type="match status" value="1"/>
</dbReference>
<organism evidence="6 7">
    <name type="scientific">Lactonifactor longoviformis DSM 17459</name>
    <dbReference type="NCBI Taxonomy" id="1122155"/>
    <lineage>
        <taxon>Bacteria</taxon>
        <taxon>Bacillati</taxon>
        <taxon>Bacillota</taxon>
        <taxon>Clostridia</taxon>
        <taxon>Eubacteriales</taxon>
        <taxon>Clostridiaceae</taxon>
        <taxon>Lactonifactor</taxon>
    </lineage>
</organism>
<dbReference type="Gene3D" id="1.10.260.40">
    <property type="entry name" value="lambda repressor-like DNA-binding domains"/>
    <property type="match status" value="1"/>
</dbReference>